<organism evidence="1 2">
    <name type="scientific">Dillenia turbinata</name>
    <dbReference type="NCBI Taxonomy" id="194707"/>
    <lineage>
        <taxon>Eukaryota</taxon>
        <taxon>Viridiplantae</taxon>
        <taxon>Streptophyta</taxon>
        <taxon>Embryophyta</taxon>
        <taxon>Tracheophyta</taxon>
        <taxon>Spermatophyta</taxon>
        <taxon>Magnoliopsida</taxon>
        <taxon>eudicotyledons</taxon>
        <taxon>Gunneridae</taxon>
        <taxon>Pentapetalae</taxon>
        <taxon>Dilleniales</taxon>
        <taxon>Dilleniaceae</taxon>
        <taxon>Dillenia</taxon>
    </lineage>
</organism>
<accession>A0AAN8UPK8</accession>
<evidence type="ECO:0000313" key="1">
    <source>
        <dbReference type="EMBL" id="KAK6920858.1"/>
    </source>
</evidence>
<dbReference type="PANTHER" id="PTHR13520:SF1">
    <property type="entry name" value="RINT1-LIKE PROTEIN MAG2"/>
    <property type="match status" value="1"/>
</dbReference>
<name>A0AAN8UPK8_9MAGN</name>
<dbReference type="PANTHER" id="PTHR13520">
    <property type="entry name" value="RAD50-INTERACTING PROTEIN 1 RINT-1"/>
    <property type="match status" value="1"/>
</dbReference>
<reference evidence="1 2" key="1">
    <citation type="submission" date="2023-12" db="EMBL/GenBank/DDBJ databases">
        <title>A high-quality genome assembly for Dillenia turbinata (Dilleniales).</title>
        <authorList>
            <person name="Chanderbali A."/>
        </authorList>
    </citation>
    <scope>NUCLEOTIDE SEQUENCE [LARGE SCALE GENOMIC DNA]</scope>
    <source>
        <strain evidence="1">LSX21</strain>
        <tissue evidence="1">Leaf</tissue>
    </source>
</reference>
<gene>
    <name evidence="1" type="ORF">RJ641_014536</name>
</gene>
<dbReference type="Proteomes" id="UP001370490">
    <property type="component" value="Unassembled WGS sequence"/>
</dbReference>
<sequence length="155" mass="18090">MRSKFLRLTSGPIIQEFLDCILIKCQKAEGLTALTDDDALKVARSINATRYFESVLKEWFEDVFFFEMELQPSDQSVTKEHKGGVLDREIGKLEYFITKWVNKLFTIVLRGFEARCKDYIKNRIQRQEKSTDGLTVSNTFLDTLDYLQEKTSILE</sequence>
<feature type="non-terminal residue" evidence="1">
    <location>
        <position position="155"/>
    </location>
</feature>
<dbReference type="GO" id="GO:0006890">
    <property type="term" value="P:retrograde vesicle-mediated transport, Golgi to endoplasmic reticulum"/>
    <property type="evidence" value="ECO:0007669"/>
    <property type="project" value="InterPro"/>
</dbReference>
<dbReference type="EMBL" id="JBAMMX010000020">
    <property type="protein sequence ID" value="KAK6920858.1"/>
    <property type="molecule type" value="Genomic_DNA"/>
</dbReference>
<dbReference type="GO" id="GO:0070939">
    <property type="term" value="C:Dsl1/NZR complex"/>
    <property type="evidence" value="ECO:0007669"/>
    <property type="project" value="InterPro"/>
</dbReference>
<dbReference type="GO" id="GO:0060628">
    <property type="term" value="P:regulation of ER to Golgi vesicle-mediated transport"/>
    <property type="evidence" value="ECO:0007669"/>
    <property type="project" value="TreeGrafter"/>
</dbReference>
<keyword evidence="2" id="KW-1185">Reference proteome</keyword>
<evidence type="ECO:0000313" key="2">
    <source>
        <dbReference type="Proteomes" id="UP001370490"/>
    </source>
</evidence>
<dbReference type="GO" id="GO:0006888">
    <property type="term" value="P:endoplasmic reticulum to Golgi vesicle-mediated transport"/>
    <property type="evidence" value="ECO:0007669"/>
    <property type="project" value="InterPro"/>
</dbReference>
<proteinExistence type="predicted"/>
<protein>
    <submittedName>
        <fullName evidence="1">Uncharacterized protein</fullName>
    </submittedName>
</protein>
<dbReference type="InterPro" id="IPR007528">
    <property type="entry name" value="RINT1_Tip20"/>
</dbReference>
<dbReference type="PROSITE" id="PS51386">
    <property type="entry name" value="RINT1_TIP20"/>
    <property type="match status" value="1"/>
</dbReference>
<comment type="caution">
    <text evidence="1">The sequence shown here is derived from an EMBL/GenBank/DDBJ whole genome shotgun (WGS) entry which is preliminary data.</text>
</comment>
<dbReference type="AlphaFoldDB" id="A0AAN8UPK8"/>